<organism evidence="4 5">
    <name type="scientific">Flavobacterium humi</name>
    <dbReference type="NCBI Taxonomy" id="2562683"/>
    <lineage>
        <taxon>Bacteria</taxon>
        <taxon>Pseudomonadati</taxon>
        <taxon>Bacteroidota</taxon>
        <taxon>Flavobacteriia</taxon>
        <taxon>Flavobacteriales</taxon>
        <taxon>Flavobacteriaceae</taxon>
        <taxon>Flavobacterium</taxon>
    </lineage>
</organism>
<feature type="repeat" description="TPR" evidence="1">
    <location>
        <begin position="125"/>
        <end position="158"/>
    </location>
</feature>
<protein>
    <submittedName>
        <fullName evidence="4">Tetratricopeptide repeat protein</fullName>
    </submittedName>
</protein>
<evidence type="ECO:0000256" key="2">
    <source>
        <dbReference type="SAM" id="Phobius"/>
    </source>
</evidence>
<evidence type="ECO:0000313" key="4">
    <source>
        <dbReference type="EMBL" id="TGD57117.1"/>
    </source>
</evidence>
<dbReference type="Pfam" id="PF13424">
    <property type="entry name" value="TPR_12"/>
    <property type="match status" value="2"/>
</dbReference>
<dbReference type="SUPFAM" id="SSF55874">
    <property type="entry name" value="ATPase domain of HSP90 chaperone/DNA topoisomerase II/histidine kinase"/>
    <property type="match status" value="1"/>
</dbReference>
<feature type="repeat" description="TPR" evidence="1">
    <location>
        <begin position="334"/>
        <end position="367"/>
    </location>
</feature>
<dbReference type="PANTHER" id="PTHR34220:SF7">
    <property type="entry name" value="SENSOR HISTIDINE KINASE YPDA"/>
    <property type="match status" value="1"/>
</dbReference>
<dbReference type="InterPro" id="IPR019734">
    <property type="entry name" value="TPR_rpt"/>
</dbReference>
<feature type="repeat" description="TPR" evidence="1">
    <location>
        <begin position="175"/>
        <end position="208"/>
    </location>
</feature>
<comment type="caution">
    <text evidence="4">The sequence shown here is derived from an EMBL/GenBank/DDBJ whole genome shotgun (WGS) entry which is preliminary data.</text>
</comment>
<accession>A0A4Z0L4G0</accession>
<evidence type="ECO:0000256" key="1">
    <source>
        <dbReference type="PROSITE-ProRule" id="PRU00339"/>
    </source>
</evidence>
<feature type="repeat" description="TPR" evidence="1">
    <location>
        <begin position="254"/>
        <end position="287"/>
    </location>
</feature>
<dbReference type="Gene3D" id="3.30.565.10">
    <property type="entry name" value="Histidine kinase-like ATPase, C-terminal domain"/>
    <property type="match status" value="1"/>
</dbReference>
<gene>
    <name evidence="4" type="ORF">E4635_13185</name>
</gene>
<keyword evidence="1" id="KW-0802">TPR repeat</keyword>
<keyword evidence="2" id="KW-1133">Transmembrane helix</keyword>
<feature type="domain" description="Signal transduction histidine kinase internal region" evidence="3">
    <location>
        <begin position="491"/>
        <end position="570"/>
    </location>
</feature>
<keyword evidence="2" id="KW-0472">Membrane</keyword>
<dbReference type="Gene3D" id="1.25.40.10">
    <property type="entry name" value="Tetratricopeptide repeat domain"/>
    <property type="match status" value="3"/>
</dbReference>
<evidence type="ECO:0000313" key="5">
    <source>
        <dbReference type="Proteomes" id="UP000297407"/>
    </source>
</evidence>
<feature type="repeat" description="TPR" evidence="1">
    <location>
        <begin position="215"/>
        <end position="248"/>
    </location>
</feature>
<dbReference type="PROSITE" id="PS50005">
    <property type="entry name" value="TPR"/>
    <property type="match status" value="6"/>
</dbReference>
<dbReference type="GO" id="GO:0016020">
    <property type="term" value="C:membrane"/>
    <property type="evidence" value="ECO:0007669"/>
    <property type="project" value="InterPro"/>
</dbReference>
<dbReference type="SMART" id="SM00028">
    <property type="entry name" value="TPR"/>
    <property type="match status" value="6"/>
</dbReference>
<evidence type="ECO:0000259" key="3">
    <source>
        <dbReference type="Pfam" id="PF06580"/>
    </source>
</evidence>
<dbReference type="EMBL" id="SRLH01000007">
    <property type="protein sequence ID" value="TGD57117.1"/>
    <property type="molecule type" value="Genomic_DNA"/>
</dbReference>
<dbReference type="InterPro" id="IPR036890">
    <property type="entry name" value="HATPase_C_sf"/>
</dbReference>
<name>A0A4Z0L4G0_9FLAO</name>
<dbReference type="InterPro" id="IPR011990">
    <property type="entry name" value="TPR-like_helical_dom_sf"/>
</dbReference>
<keyword evidence="2" id="KW-0812">Transmembrane</keyword>
<proteinExistence type="predicted"/>
<reference evidence="4 5" key="1">
    <citation type="submission" date="2019-04" db="EMBL/GenBank/DDBJ databases">
        <title>Flavobacterium sp. strain DS2-A Genome sequencing and assembly.</title>
        <authorList>
            <person name="Kim I."/>
        </authorList>
    </citation>
    <scope>NUCLEOTIDE SEQUENCE [LARGE SCALE GENOMIC DNA]</scope>
    <source>
        <strain evidence="4 5">DS2-A</strain>
    </source>
</reference>
<keyword evidence="5" id="KW-1185">Reference proteome</keyword>
<dbReference type="SUPFAM" id="SSF48452">
    <property type="entry name" value="TPR-like"/>
    <property type="match status" value="2"/>
</dbReference>
<dbReference type="OrthoDB" id="6190788at2"/>
<feature type="repeat" description="TPR" evidence="1">
    <location>
        <begin position="294"/>
        <end position="327"/>
    </location>
</feature>
<dbReference type="InterPro" id="IPR010559">
    <property type="entry name" value="Sig_transdc_His_kin_internal"/>
</dbReference>
<dbReference type="Pfam" id="PF06580">
    <property type="entry name" value="His_kinase"/>
    <property type="match status" value="1"/>
</dbReference>
<dbReference type="GO" id="GO:0000155">
    <property type="term" value="F:phosphorelay sensor kinase activity"/>
    <property type="evidence" value="ECO:0007669"/>
    <property type="project" value="InterPro"/>
</dbReference>
<dbReference type="Proteomes" id="UP000297407">
    <property type="component" value="Unassembled WGS sequence"/>
</dbReference>
<dbReference type="PANTHER" id="PTHR34220">
    <property type="entry name" value="SENSOR HISTIDINE KINASE YPDA"/>
    <property type="match status" value="1"/>
</dbReference>
<feature type="transmembrane region" description="Helical" evidence="2">
    <location>
        <begin position="454"/>
        <end position="472"/>
    </location>
</feature>
<sequence length="706" mass="80910">MFKMNGAIKTVYRILIQNRQILICILLYRSKGYFCLSHFGKKLVMKLYHYLLLLFLAGSTQAISQHKAADSLIKAFQNAKNDIDKAELLNAIASEYRADNPNQMLNYAGKALQLSQKIQHRLAEGNAYLNKGNAYIIMGDYVLALQNFSNAQAVFENEAEKRAGEEKTEVNNGLARAYGSIGIVFSEQSNYAKALQYHLKALKIYEETKSYEKLARVYNNVGIVYKAQGEDFKALQYFIKCLKIQQKIEDNTIGITMTNIGNIYLNQKNYPKAFEYYTKAEQLFGKYPNSRGLGELFNNLGLYYKKNGNLPKALENYSKALTQFHSIEDKFGVSDTYFYIGEVHYEQGKYDDALENTSKSLQLARALEITEQVEHAEKRLSEIYEKLGKSAEALQHYKLYSIARDSVSNHESIRNSVRAEMNFEFEKKEAIQKKEQEKKEIVYKEQVKRHRQQIAFTALLILLLCGIVFLVYNRLQLKKHLTLQKELAEYEQKALHLQMNPHFVFNCLGSISSFIVQNGTDSAIKYLSKFSKLMRLTLEYSKESLIPIDKEIESLQNYLELEQLRFNKKFEFTITKSNEIEDDMGLPPLLLQPFVENAIIHGLIPKKESGKMDVDFSLQGENLICTITDNGIGFNKSKELKENLVSVHKSMALDITRKRLEMMEAYTSKKAKVDIEELTGNGIILGTKVVLNLPIQFVGEEGKGKK</sequence>
<dbReference type="InterPro" id="IPR050640">
    <property type="entry name" value="Bact_2-comp_sensor_kinase"/>
</dbReference>
<dbReference type="AlphaFoldDB" id="A0A4Z0L4G0"/>